<dbReference type="Proteomes" id="UP000832034">
    <property type="component" value="Chromosome"/>
</dbReference>
<dbReference type="RefSeq" id="WP_019958149.1">
    <property type="nucleotide sequence ID" value="NZ_CP091512.1"/>
</dbReference>
<name>A0ABY4EB17_VITST</name>
<keyword evidence="1" id="KW-0732">Signal</keyword>
<proteinExistence type="predicted"/>
<keyword evidence="3" id="KW-1185">Reference proteome</keyword>
<evidence type="ECO:0000313" key="3">
    <source>
        <dbReference type="Proteomes" id="UP000832034"/>
    </source>
</evidence>
<evidence type="ECO:0000256" key="1">
    <source>
        <dbReference type="SAM" id="SignalP"/>
    </source>
</evidence>
<evidence type="ECO:0000313" key="2">
    <source>
        <dbReference type="EMBL" id="UOO92941.1"/>
    </source>
</evidence>
<dbReference type="EMBL" id="CP091512">
    <property type="protein sequence ID" value="UOO92941.1"/>
    <property type="molecule type" value="Genomic_DNA"/>
</dbReference>
<reference evidence="2" key="2">
    <citation type="journal article" date="2022" name="Res Sq">
        <title>Evolution of multicellular longitudinally dividing oral cavity symbionts (Neisseriaceae).</title>
        <authorList>
            <person name="Nyongesa S."/>
            <person name="Weber P."/>
            <person name="Bernet E."/>
            <person name="Pullido F."/>
            <person name="Nieckarz M."/>
            <person name="Delaby M."/>
            <person name="Nieves C."/>
            <person name="Viehboeck T."/>
            <person name="Krause N."/>
            <person name="Rivera-Millot A."/>
            <person name="Nakamura A."/>
            <person name="Vischer N."/>
            <person name="VanNieuwenhze M."/>
            <person name="Brun Y."/>
            <person name="Cava F."/>
            <person name="Bulgheresi S."/>
            <person name="Veyrier F."/>
        </authorList>
    </citation>
    <scope>NUCLEOTIDE SEQUENCE</scope>
    <source>
        <strain evidence="2">SAG 1488-6</strain>
    </source>
</reference>
<evidence type="ECO:0008006" key="4">
    <source>
        <dbReference type="Google" id="ProtNLM"/>
    </source>
</evidence>
<gene>
    <name evidence="2" type="ORF">LVJ81_02560</name>
</gene>
<accession>A0ABY4EB17</accession>
<feature type="chain" id="PRO_5047233153" description="Secreted protein" evidence="1">
    <location>
        <begin position="21"/>
        <end position="140"/>
    </location>
</feature>
<feature type="signal peptide" evidence="1">
    <location>
        <begin position="1"/>
        <end position="20"/>
    </location>
</feature>
<reference evidence="2" key="1">
    <citation type="submission" date="2021-12" db="EMBL/GenBank/DDBJ databases">
        <authorList>
            <person name="Veyrier F.J."/>
        </authorList>
    </citation>
    <scope>NUCLEOTIDE SEQUENCE</scope>
    <source>
        <strain evidence="2">SAG 1488-6</strain>
    </source>
</reference>
<organism evidence="2 3">
    <name type="scientific">Vitreoscilla stercoraria</name>
    <dbReference type="NCBI Taxonomy" id="61"/>
    <lineage>
        <taxon>Bacteria</taxon>
        <taxon>Pseudomonadati</taxon>
        <taxon>Pseudomonadota</taxon>
        <taxon>Betaproteobacteria</taxon>
        <taxon>Neisseriales</taxon>
        <taxon>Neisseriaceae</taxon>
        <taxon>Vitreoscilla</taxon>
    </lineage>
</organism>
<sequence length="140" mass="16592">MVRRIISIGLLGLSMNMAHADSAPPHYVSTHPDQAYEQKITQKQASVERFFQQFIRLRSLLEEDRAEVQDDNIADEAHYWVCVRIQQLHTLFQNNTAYQSAFNQHFKDMDFNTMMGYWHSDMQSHREICYQSEKSYSDRP</sequence>
<protein>
    <recommendedName>
        <fullName evidence="4">Secreted protein</fullName>
    </recommendedName>
</protein>